<feature type="transmembrane region" description="Helical" evidence="6">
    <location>
        <begin position="94"/>
        <end position="118"/>
    </location>
</feature>
<dbReference type="Proteomes" id="UP000018001">
    <property type="component" value="Unassembled WGS sequence"/>
</dbReference>
<keyword evidence="8" id="KW-1185">Reference proteome</keyword>
<protein>
    <recommendedName>
        <fullName evidence="9">LrgB-like family-domain-containing protein</fullName>
    </recommendedName>
</protein>
<evidence type="ECO:0000313" key="8">
    <source>
        <dbReference type="Proteomes" id="UP000018001"/>
    </source>
</evidence>
<dbReference type="GO" id="GO:0016020">
    <property type="term" value="C:membrane"/>
    <property type="evidence" value="ECO:0007669"/>
    <property type="project" value="UniProtKB-SubCell"/>
</dbReference>
<feature type="transmembrane region" description="Helical" evidence="6">
    <location>
        <begin position="286"/>
        <end position="303"/>
    </location>
</feature>
<dbReference type="PANTHER" id="PTHR30249:SF0">
    <property type="entry name" value="PLASTIDAL GLYCOLATE_GLYCERATE TRANSLOCATOR 1, CHLOROPLASTIC"/>
    <property type="match status" value="1"/>
</dbReference>
<dbReference type="InterPro" id="IPR007300">
    <property type="entry name" value="CidB/LrgB"/>
</dbReference>
<dbReference type="InParanoid" id="V5G1N5"/>
<evidence type="ECO:0000256" key="6">
    <source>
        <dbReference type="SAM" id="Phobius"/>
    </source>
</evidence>
<proteinExistence type="predicted"/>
<name>V5G1N5_BYSSN</name>
<sequence length="542" mass="59056">MPSKNEVQSGLYDAVTAVLLVVRLSWRRLLRSWAQVPIGILLVLLTCFGVDSLLGLSGVPFPASVACMIVLFLALLLSQWLLGDKWTRTIVKFIDIPCGFSLRYINVFFTPSFILLPLSQSTSGIEIGKIIAVFLIGYFAVFIFTVFSVRLLQMLLGTSKRAMTEDEDQSIPLEETKNMHSSISETTLKSTSADPEGTDSKFDSAMDSIERPRPAQDPFLVRGTLGPPAQNVVEANFTPPVVQEPHPLTRPQQWAPHLTANFDILIYTLLFVFVGLPVYYATGYAMPAQLCLTVVAFFAALSLPAHWRRFLHPVLVSSAVSILAIWILALTRRESLDDGLHAFKTGTRYIELWHGDKNLPYPGAGDMFSTLLDVSIVALALPMFQYRKELKRHLLIIVLPLIPLIALSMFAYPAICAAISLSPSHSLAFTARSLTLALATPTSTNFGGDSSLVAVLCIMSGILGVLVGQPLLKWLGVREDDYVTRGVTLGANSSAIATASLLTTDPRAAALSSLVMGLFGAVMVGFSSVPEIVEIVKKLAQK</sequence>
<feature type="transmembrane region" description="Helical" evidence="6">
    <location>
        <begin position="63"/>
        <end position="82"/>
    </location>
</feature>
<evidence type="ECO:0000256" key="3">
    <source>
        <dbReference type="ARBA" id="ARBA00022989"/>
    </source>
</evidence>
<evidence type="ECO:0000256" key="5">
    <source>
        <dbReference type="SAM" id="MobiDB-lite"/>
    </source>
</evidence>
<feature type="transmembrane region" description="Helical" evidence="6">
    <location>
        <begin position="396"/>
        <end position="421"/>
    </location>
</feature>
<organism evidence="7 8">
    <name type="scientific">Byssochlamys spectabilis (strain No. 5 / NBRC 109023)</name>
    <name type="common">Paecilomyces variotii</name>
    <dbReference type="NCBI Taxonomy" id="1356009"/>
    <lineage>
        <taxon>Eukaryota</taxon>
        <taxon>Fungi</taxon>
        <taxon>Dikarya</taxon>
        <taxon>Ascomycota</taxon>
        <taxon>Pezizomycotina</taxon>
        <taxon>Eurotiomycetes</taxon>
        <taxon>Eurotiomycetidae</taxon>
        <taxon>Eurotiales</taxon>
        <taxon>Thermoascaceae</taxon>
        <taxon>Paecilomyces</taxon>
    </lineage>
</organism>
<feature type="transmembrane region" description="Helical" evidence="6">
    <location>
        <begin position="452"/>
        <end position="475"/>
    </location>
</feature>
<dbReference type="EMBL" id="BAUL01000239">
    <property type="protein sequence ID" value="GAD98288.1"/>
    <property type="molecule type" value="Genomic_DNA"/>
</dbReference>
<evidence type="ECO:0008006" key="9">
    <source>
        <dbReference type="Google" id="ProtNLM"/>
    </source>
</evidence>
<comment type="caution">
    <text evidence="7">The sequence shown here is derived from an EMBL/GenBank/DDBJ whole genome shotgun (WGS) entry which is preliminary data.</text>
</comment>
<gene>
    <name evidence="7" type="ORF">PVAR5_6979</name>
</gene>
<feature type="transmembrane region" description="Helical" evidence="6">
    <location>
        <begin position="367"/>
        <end position="384"/>
    </location>
</feature>
<evidence type="ECO:0000256" key="1">
    <source>
        <dbReference type="ARBA" id="ARBA00004141"/>
    </source>
</evidence>
<feature type="transmembrane region" description="Helical" evidence="6">
    <location>
        <begin position="508"/>
        <end position="529"/>
    </location>
</feature>
<keyword evidence="2 6" id="KW-0812">Transmembrane</keyword>
<evidence type="ECO:0000256" key="2">
    <source>
        <dbReference type="ARBA" id="ARBA00022692"/>
    </source>
</evidence>
<feature type="compositionally biased region" description="Basic and acidic residues" evidence="5">
    <location>
        <begin position="198"/>
        <end position="214"/>
    </location>
</feature>
<feature type="region of interest" description="Disordered" evidence="5">
    <location>
        <begin position="166"/>
        <end position="216"/>
    </location>
</feature>
<feature type="transmembrane region" description="Helical" evidence="6">
    <location>
        <begin position="130"/>
        <end position="152"/>
    </location>
</feature>
<reference evidence="8" key="1">
    <citation type="journal article" date="2014" name="Genome Announc.">
        <title>Draft genome sequence of the formaldehyde-resistant fungus Byssochlamys spectabilis No. 5 (anamorph Paecilomyces variotii No. 5) (NBRC109023).</title>
        <authorList>
            <person name="Oka T."/>
            <person name="Ekino K."/>
            <person name="Fukuda K."/>
            <person name="Nomura Y."/>
        </authorList>
    </citation>
    <scope>NUCLEOTIDE SEQUENCE [LARGE SCALE GENOMIC DNA]</scope>
    <source>
        <strain evidence="8">No. 5 / NBRC 109023</strain>
    </source>
</reference>
<dbReference type="HOGENOM" id="CLU_024337_1_0_1"/>
<feature type="transmembrane region" description="Helical" evidence="6">
    <location>
        <begin position="260"/>
        <end position="280"/>
    </location>
</feature>
<dbReference type="PANTHER" id="PTHR30249">
    <property type="entry name" value="PUTATIVE SEROTONIN TRANSPORTER"/>
    <property type="match status" value="1"/>
</dbReference>
<feature type="compositionally biased region" description="Polar residues" evidence="5">
    <location>
        <begin position="179"/>
        <end position="193"/>
    </location>
</feature>
<keyword evidence="4 6" id="KW-0472">Membrane</keyword>
<feature type="transmembrane region" description="Helical" evidence="6">
    <location>
        <begin position="310"/>
        <end position="329"/>
    </location>
</feature>
<dbReference type="OrthoDB" id="2502820at2759"/>
<evidence type="ECO:0000256" key="4">
    <source>
        <dbReference type="ARBA" id="ARBA00023136"/>
    </source>
</evidence>
<dbReference type="Pfam" id="PF04172">
    <property type="entry name" value="LrgB"/>
    <property type="match status" value="1"/>
</dbReference>
<feature type="transmembrane region" description="Helical" evidence="6">
    <location>
        <begin position="482"/>
        <end position="502"/>
    </location>
</feature>
<feature type="transmembrane region" description="Helical" evidence="6">
    <location>
        <begin position="38"/>
        <end position="57"/>
    </location>
</feature>
<evidence type="ECO:0000313" key="7">
    <source>
        <dbReference type="EMBL" id="GAD98288.1"/>
    </source>
</evidence>
<comment type="subcellular location">
    <subcellularLocation>
        <location evidence="1">Membrane</location>
        <topology evidence="1">Multi-pass membrane protein</topology>
    </subcellularLocation>
</comment>
<dbReference type="AlphaFoldDB" id="V5G1N5"/>
<dbReference type="eggNOG" id="ENOG502QQ63">
    <property type="taxonomic scope" value="Eukaryota"/>
</dbReference>
<keyword evidence="3 6" id="KW-1133">Transmembrane helix</keyword>
<accession>V5G1N5</accession>